<dbReference type="VEuPathDB" id="FungiDB:CLCR_09341"/>
<organism evidence="1 2">
    <name type="scientific">Cladophialophora carrionii</name>
    <dbReference type="NCBI Taxonomy" id="86049"/>
    <lineage>
        <taxon>Eukaryota</taxon>
        <taxon>Fungi</taxon>
        <taxon>Dikarya</taxon>
        <taxon>Ascomycota</taxon>
        <taxon>Pezizomycotina</taxon>
        <taxon>Eurotiomycetes</taxon>
        <taxon>Chaetothyriomycetidae</taxon>
        <taxon>Chaetothyriales</taxon>
        <taxon>Herpotrichiellaceae</taxon>
        <taxon>Cladophialophora</taxon>
    </lineage>
</organism>
<sequence length="95" mass="10125">MLEVPVPRHSVTLATCLDLEYLSGQDYTIIRLRHANANAAIRQVLLGINGSSTKAVARKSGSLISSDENFFAVMPPAKQSHSTSIAPVQGTFGLS</sequence>
<protein>
    <submittedName>
        <fullName evidence="1">Uncharacterized protein</fullName>
    </submittedName>
</protein>
<evidence type="ECO:0000313" key="1">
    <source>
        <dbReference type="EMBL" id="OCT51198.1"/>
    </source>
</evidence>
<evidence type="ECO:0000313" key="2">
    <source>
        <dbReference type="Proteomes" id="UP000094526"/>
    </source>
</evidence>
<proteinExistence type="predicted"/>
<keyword evidence="2" id="KW-1185">Reference proteome</keyword>
<reference evidence="2" key="1">
    <citation type="submission" date="2015-07" db="EMBL/GenBank/DDBJ databases">
        <authorList>
            <person name="Teixeira M.M."/>
            <person name="Souza R.C."/>
            <person name="Almeida L.G."/>
            <person name="Vicente V.A."/>
            <person name="de Hoog S."/>
            <person name="Bocca A.L."/>
            <person name="de Almeida S.R."/>
            <person name="Vasconcelos A.T."/>
            <person name="Felipe M.S."/>
        </authorList>
    </citation>
    <scope>NUCLEOTIDE SEQUENCE [LARGE SCALE GENOMIC DNA]</scope>
    <source>
        <strain evidence="2">KSF</strain>
    </source>
</reference>
<dbReference type="AlphaFoldDB" id="A0A1C1CRU6"/>
<dbReference type="EMBL" id="LGRB01000009">
    <property type="protein sequence ID" value="OCT51198.1"/>
    <property type="molecule type" value="Genomic_DNA"/>
</dbReference>
<dbReference type="VEuPathDB" id="FungiDB:G647_06876"/>
<accession>A0A1C1CRU6</accession>
<gene>
    <name evidence="1" type="ORF">CLCR_09341</name>
</gene>
<name>A0A1C1CRU6_9EURO</name>
<dbReference type="OrthoDB" id="3469466at2759"/>
<comment type="caution">
    <text evidence="1">The sequence shown here is derived from an EMBL/GenBank/DDBJ whole genome shotgun (WGS) entry which is preliminary data.</text>
</comment>
<dbReference type="Proteomes" id="UP000094526">
    <property type="component" value="Unassembled WGS sequence"/>
</dbReference>